<evidence type="ECO:0000313" key="3">
    <source>
        <dbReference type="Proteomes" id="UP001058271"/>
    </source>
</evidence>
<sequence>MSNTNTYRKVVEISSLHRLINPVDQARNREYAGKVCVDVWDPGGATPNLECDEYPFASTKEGAYLGSTAAGGDSNGWRTWNGSSRLIGAEDNGTAGTRYINAQFYQANRMLDDDAFFVAISR</sequence>
<evidence type="ECO:0000313" key="2">
    <source>
        <dbReference type="EMBL" id="UWZ40392.1"/>
    </source>
</evidence>
<protein>
    <recommendedName>
        <fullName evidence="1">Deoxyribonuclease NucA/NucB domain-containing protein</fullName>
    </recommendedName>
</protein>
<organism evidence="2 3">
    <name type="scientific">Dactylosporangium roseum</name>
    <dbReference type="NCBI Taxonomy" id="47989"/>
    <lineage>
        <taxon>Bacteria</taxon>
        <taxon>Bacillati</taxon>
        <taxon>Actinomycetota</taxon>
        <taxon>Actinomycetes</taxon>
        <taxon>Micromonosporales</taxon>
        <taxon>Micromonosporaceae</taxon>
        <taxon>Dactylosporangium</taxon>
    </lineage>
</organism>
<accession>A0ABY5ZI25</accession>
<reference evidence="2" key="1">
    <citation type="submission" date="2021-04" db="EMBL/GenBank/DDBJ databases">
        <title>Biosynthetic gene clusters of Dactylosporangioum roseum.</title>
        <authorList>
            <person name="Hartkoorn R.C."/>
            <person name="Beaudoing E."/>
            <person name="Hot D."/>
            <person name="Moureu S."/>
        </authorList>
    </citation>
    <scope>NUCLEOTIDE SEQUENCE</scope>
    <source>
        <strain evidence="2">NRRL B-16295</strain>
    </source>
</reference>
<dbReference type="EMBL" id="CP073721">
    <property type="protein sequence ID" value="UWZ40392.1"/>
    <property type="molecule type" value="Genomic_DNA"/>
</dbReference>
<dbReference type="Proteomes" id="UP001058271">
    <property type="component" value="Chromosome"/>
</dbReference>
<evidence type="ECO:0000259" key="1">
    <source>
        <dbReference type="Pfam" id="PF14040"/>
    </source>
</evidence>
<name>A0ABY5ZI25_9ACTN</name>
<feature type="domain" description="Deoxyribonuclease NucA/NucB" evidence="1">
    <location>
        <begin position="45"/>
        <end position="118"/>
    </location>
</feature>
<keyword evidence="3" id="KW-1185">Reference proteome</keyword>
<dbReference type="RefSeq" id="WP_425545088.1">
    <property type="nucleotide sequence ID" value="NZ_BAAABS010000016.1"/>
</dbReference>
<dbReference type="Pfam" id="PF14040">
    <property type="entry name" value="DNase_NucA_NucB"/>
    <property type="match status" value="1"/>
</dbReference>
<proteinExistence type="predicted"/>
<dbReference type="InterPro" id="IPR029476">
    <property type="entry name" value="DNase_NucA_NucB"/>
</dbReference>
<gene>
    <name evidence="2" type="ORF">Drose_15800</name>
</gene>